<gene>
    <name evidence="6" type="ORF">LTR91_021281</name>
</gene>
<dbReference type="InterPro" id="IPR019544">
    <property type="entry name" value="Tetratricopeptide_SHNi-TPR_dom"/>
</dbReference>
<keyword evidence="7" id="KW-1185">Reference proteome</keyword>
<evidence type="ECO:0000256" key="3">
    <source>
        <dbReference type="SAM" id="Coils"/>
    </source>
</evidence>
<reference evidence="6" key="1">
    <citation type="submission" date="2023-06" db="EMBL/GenBank/DDBJ databases">
        <title>Black Yeasts Isolated from many extreme environments.</title>
        <authorList>
            <person name="Coleine C."/>
            <person name="Stajich J.E."/>
            <person name="Selbmann L."/>
        </authorList>
    </citation>
    <scope>NUCLEOTIDE SEQUENCE</scope>
    <source>
        <strain evidence="6">CCFEE 5200</strain>
    </source>
</reference>
<feature type="region of interest" description="Disordered" evidence="4">
    <location>
        <begin position="165"/>
        <end position="191"/>
    </location>
</feature>
<feature type="coiled-coil region" evidence="3">
    <location>
        <begin position="324"/>
        <end position="374"/>
    </location>
</feature>
<accession>A0AAN6HCU8</accession>
<evidence type="ECO:0000313" key="6">
    <source>
        <dbReference type="EMBL" id="KAK0958549.1"/>
    </source>
</evidence>
<dbReference type="PANTHER" id="PTHR15081">
    <property type="entry name" value="NUCLEAR AUTOANTIGENIC SPERM PROTEIN NASP -RELATED"/>
    <property type="match status" value="1"/>
</dbReference>
<keyword evidence="2" id="KW-0802">TPR repeat</keyword>
<dbReference type="GO" id="GO:0034080">
    <property type="term" value="P:CENP-A containing chromatin assembly"/>
    <property type="evidence" value="ECO:0007669"/>
    <property type="project" value="TreeGrafter"/>
</dbReference>
<dbReference type="AlphaFoldDB" id="A0AAN6HCU8"/>
<evidence type="ECO:0000259" key="5">
    <source>
        <dbReference type="Pfam" id="PF10516"/>
    </source>
</evidence>
<evidence type="ECO:0000256" key="4">
    <source>
        <dbReference type="SAM" id="MobiDB-lite"/>
    </source>
</evidence>
<feature type="region of interest" description="Disordered" evidence="4">
    <location>
        <begin position="88"/>
        <end position="115"/>
    </location>
</feature>
<dbReference type="PANTHER" id="PTHR15081:SF1">
    <property type="entry name" value="NUCLEAR AUTOANTIGENIC SPERM PROTEIN"/>
    <property type="match status" value="1"/>
</dbReference>
<dbReference type="GO" id="GO:0005654">
    <property type="term" value="C:nucleoplasm"/>
    <property type="evidence" value="ECO:0007669"/>
    <property type="project" value="TreeGrafter"/>
</dbReference>
<feature type="domain" description="Tetratricopeptide SHNi-TPR" evidence="5">
    <location>
        <begin position="238"/>
        <end position="275"/>
    </location>
</feature>
<dbReference type="Proteomes" id="UP001175353">
    <property type="component" value="Unassembled WGS sequence"/>
</dbReference>
<sequence>MADTPAEDLTNPTAPADLTTKLDHLKAAATQQYSLKNYTAAAESFSEAAELQDQLNGEMSLENVDLLYQYGRCLYHVAISNSDVLGGKVASAEEPKRKKRKVGKSESGADALGGAGVVGDALKGGEQKLGEDEAVAVTEEEKDGMLVDEPVPATAKPFFQITGDENWTDSEADDDDDDDAQADGEADAEEEEDDFAIAYEILDTARILLSRKLEAAQETAGKGTIPSPETRQLKERLADTHDLQAEISLENERFQDAIQDTRDALALKLDLYPQESSLIAEAHFKLSLALEFASVTSTADAGGDAEAGGDGVAQVDEGMRKESAAEMEKAIASCRLRISKEEEACTAESDAAKADERRKAVAEVKEMVADMEQRLRDLRNPAVSMSGVSGVLAGSGVEGGGSDSLRGVLGAMLGESGVEQRKRVAEATEKANDLTGLVKHRKKKGVVEGREAGGAAEAAHGKGKRKAEEVDGDGGGGATNGKKAKVENAGSGTCKTAFITLRCDEWLDLHHSSSFAFIFDGTFVKSSEVMIPSQNGSNSVDILDEYSRDCLLAVATIVHPATLLTEPRSRTLPGDLESIIHQ</sequence>
<dbReference type="EMBL" id="JAUJLE010000375">
    <property type="protein sequence ID" value="KAK0958549.1"/>
    <property type="molecule type" value="Genomic_DNA"/>
</dbReference>
<keyword evidence="3" id="KW-0175">Coiled coil</keyword>
<protein>
    <recommendedName>
        <fullName evidence="5">Tetratricopeptide SHNi-TPR domain-containing protein</fullName>
    </recommendedName>
</protein>
<dbReference type="GO" id="GO:0042393">
    <property type="term" value="F:histone binding"/>
    <property type="evidence" value="ECO:0007669"/>
    <property type="project" value="TreeGrafter"/>
</dbReference>
<evidence type="ECO:0000313" key="7">
    <source>
        <dbReference type="Proteomes" id="UP001175353"/>
    </source>
</evidence>
<feature type="compositionally biased region" description="Acidic residues" evidence="4">
    <location>
        <begin position="166"/>
        <end position="191"/>
    </location>
</feature>
<comment type="caution">
    <text evidence="6">The sequence shown here is derived from an EMBL/GenBank/DDBJ whole genome shotgun (WGS) entry which is preliminary data.</text>
</comment>
<feature type="region of interest" description="Disordered" evidence="4">
    <location>
        <begin position="448"/>
        <end position="483"/>
    </location>
</feature>
<dbReference type="InterPro" id="IPR051730">
    <property type="entry name" value="NASP-like"/>
</dbReference>
<dbReference type="Gene3D" id="1.25.40.10">
    <property type="entry name" value="Tetratricopeptide repeat domain"/>
    <property type="match status" value="1"/>
</dbReference>
<dbReference type="GO" id="GO:0006335">
    <property type="term" value="P:DNA replication-dependent chromatin assembly"/>
    <property type="evidence" value="ECO:0007669"/>
    <property type="project" value="TreeGrafter"/>
</dbReference>
<evidence type="ECO:0000256" key="1">
    <source>
        <dbReference type="ARBA" id="ARBA00022737"/>
    </source>
</evidence>
<keyword evidence="1" id="KW-0677">Repeat</keyword>
<dbReference type="InterPro" id="IPR011990">
    <property type="entry name" value="TPR-like_helical_dom_sf"/>
</dbReference>
<organism evidence="6 7">
    <name type="scientific">Friedmanniomyces endolithicus</name>
    <dbReference type="NCBI Taxonomy" id="329885"/>
    <lineage>
        <taxon>Eukaryota</taxon>
        <taxon>Fungi</taxon>
        <taxon>Dikarya</taxon>
        <taxon>Ascomycota</taxon>
        <taxon>Pezizomycotina</taxon>
        <taxon>Dothideomycetes</taxon>
        <taxon>Dothideomycetidae</taxon>
        <taxon>Mycosphaerellales</taxon>
        <taxon>Teratosphaeriaceae</taxon>
        <taxon>Friedmanniomyces</taxon>
    </lineage>
</organism>
<name>A0AAN6HCU8_9PEZI</name>
<proteinExistence type="predicted"/>
<evidence type="ECO:0000256" key="2">
    <source>
        <dbReference type="ARBA" id="ARBA00022803"/>
    </source>
</evidence>
<dbReference type="Pfam" id="PF10516">
    <property type="entry name" value="SHNi-TPR"/>
    <property type="match status" value="1"/>
</dbReference>